<feature type="transmembrane region" description="Helical" evidence="6">
    <location>
        <begin position="228"/>
        <end position="253"/>
    </location>
</feature>
<feature type="domain" description="ABC3 transporter permease C-terminal" evidence="7">
    <location>
        <begin position="61"/>
        <end position="165"/>
    </location>
</feature>
<comment type="subcellular location">
    <subcellularLocation>
        <location evidence="1 6">Cell membrane</location>
        <topology evidence="1 6">Multi-pass membrane protein</topology>
    </subcellularLocation>
</comment>
<keyword evidence="5 6" id="KW-0472">Membrane</keyword>
<comment type="caution">
    <text evidence="8">The sequence shown here is derived from an EMBL/GenBank/DDBJ whole genome shotgun (WGS) entry which is preliminary data.</text>
</comment>
<accession>A0ABU0N1J8</accession>
<comment type="similarity">
    <text evidence="6">Belongs to the ABC-4 integral membrane protein family.</text>
</comment>
<dbReference type="PIRSF" id="PIRSF018968">
    <property type="entry name" value="ABC_permease_BceB"/>
    <property type="match status" value="1"/>
</dbReference>
<keyword evidence="3 6" id="KW-0812">Transmembrane</keyword>
<feature type="transmembrane region" description="Helical" evidence="6">
    <location>
        <begin position="108"/>
        <end position="130"/>
    </location>
</feature>
<evidence type="ECO:0000259" key="7">
    <source>
        <dbReference type="Pfam" id="PF02687"/>
    </source>
</evidence>
<keyword evidence="6" id="KW-0813">Transport</keyword>
<dbReference type="Pfam" id="PF02687">
    <property type="entry name" value="FtsX"/>
    <property type="match status" value="1"/>
</dbReference>
<dbReference type="PANTHER" id="PTHR46795">
    <property type="entry name" value="ABC TRANSPORTER PERMEASE-RELATED-RELATED"/>
    <property type="match status" value="1"/>
</dbReference>
<feature type="transmembrane region" description="Helical" evidence="6">
    <location>
        <begin position="150"/>
        <end position="176"/>
    </location>
</feature>
<name>A0ABU0N1J8_9FIRM</name>
<keyword evidence="2 6" id="KW-1003">Cell membrane</keyword>
<keyword evidence="4 6" id="KW-1133">Transmembrane helix</keyword>
<dbReference type="InterPro" id="IPR052536">
    <property type="entry name" value="ABC-4_Integral_Memb_Prot"/>
</dbReference>
<evidence type="ECO:0000313" key="9">
    <source>
        <dbReference type="Proteomes" id="UP001232584"/>
    </source>
</evidence>
<dbReference type="InterPro" id="IPR003838">
    <property type="entry name" value="ABC3_permease_C"/>
</dbReference>
<reference evidence="8 9" key="1">
    <citation type="submission" date="2023-07" db="EMBL/GenBank/DDBJ databases">
        <title>Genomic Encyclopedia of Type Strains, Phase IV (KMG-IV): sequencing the most valuable type-strain genomes for metagenomic binning, comparative biology and taxonomic classification.</title>
        <authorList>
            <person name="Goeker M."/>
        </authorList>
    </citation>
    <scope>NUCLEOTIDE SEQUENCE [LARGE SCALE GENOMIC DNA]</scope>
    <source>
        <strain evidence="8 9">DSM 15049</strain>
    </source>
</reference>
<dbReference type="PANTHER" id="PTHR46795:SF3">
    <property type="entry name" value="ABC TRANSPORTER PERMEASE"/>
    <property type="match status" value="1"/>
</dbReference>
<feature type="transmembrane region" description="Helical" evidence="6">
    <location>
        <begin position="509"/>
        <end position="531"/>
    </location>
</feature>
<proteinExistence type="inferred from homology"/>
<dbReference type="EMBL" id="JAUSWG010000008">
    <property type="protein sequence ID" value="MDQ0557035.1"/>
    <property type="molecule type" value="Genomic_DNA"/>
</dbReference>
<evidence type="ECO:0000313" key="8">
    <source>
        <dbReference type="EMBL" id="MDQ0557035.1"/>
    </source>
</evidence>
<dbReference type="InterPro" id="IPR027022">
    <property type="entry name" value="ABC_permease_BceB-typ"/>
</dbReference>
<evidence type="ECO:0000256" key="5">
    <source>
        <dbReference type="ARBA" id="ARBA00023136"/>
    </source>
</evidence>
<dbReference type="RefSeq" id="WP_307507526.1">
    <property type="nucleotide sequence ID" value="NZ_BAAACE010000019.1"/>
</dbReference>
<organism evidence="8 9">
    <name type="scientific">Paraclostridium ghonii</name>
    <dbReference type="NCBI Taxonomy" id="29358"/>
    <lineage>
        <taxon>Bacteria</taxon>
        <taxon>Bacillati</taxon>
        <taxon>Bacillota</taxon>
        <taxon>Clostridia</taxon>
        <taxon>Peptostreptococcales</taxon>
        <taxon>Peptostreptococcaceae</taxon>
        <taxon>Paraclostridium</taxon>
    </lineage>
</organism>
<feature type="transmembrane region" description="Helical" evidence="6">
    <location>
        <begin position="52"/>
        <end position="74"/>
    </location>
</feature>
<evidence type="ECO:0000256" key="6">
    <source>
        <dbReference type="PIRNR" id="PIRNR018968"/>
    </source>
</evidence>
<feature type="transmembrane region" description="Helical" evidence="6">
    <location>
        <begin position="598"/>
        <end position="616"/>
    </location>
</feature>
<feature type="transmembrane region" description="Helical" evidence="6">
    <location>
        <begin position="565"/>
        <end position="586"/>
    </location>
</feature>
<evidence type="ECO:0000256" key="3">
    <source>
        <dbReference type="ARBA" id="ARBA00022692"/>
    </source>
</evidence>
<evidence type="ECO:0000256" key="1">
    <source>
        <dbReference type="ARBA" id="ARBA00004651"/>
    </source>
</evidence>
<keyword evidence="9" id="KW-1185">Reference proteome</keyword>
<sequence>MNLFKLSLKNIKQSIKNYGVYIFSMVFSISVFYNFTTLIFSKQFNEIKDINAVSMAAGMCALVLIFFFIFFISYSSKFFIEQRKKEFGIYTFMGVENKQIARMFSLEALIIGLMSMLIGMGVGILLNKLFLMALVKLTHANKAINFEVNFISIIQTLIIFLIILISVFIKEYICLIKTDISKLINAKKIYQAENSKLNNIKGIIGFLIIMLGYVLILKYKDASIPFPIAIMATVIMTIIGTIFLFKGFFTIFIKNIIKNKKRLYLKTNVVSYNNIIFRIKDNNKTLAQVAILIACSLTCIMVAFCMNALFSQGLYGDYPYSISYISQNKDDNKALDMAINLSNEDIKSETTVDLIPYKSDLSMYISDIYLTKYSDVENLLKHKKVKQEEDIEKNKPQKGESILFIPKNMMNAFKIDDNLEINDKSIKINETIPFSMMGKSTDNGILVLNDEDYEILKSKLNKGELYFKGVTLENFENTKSIAQHMRESSKTEIYSADQFDKSIYYSINGVYFVGCFLALVFTVSLGSIMYFKCIQDASVDKERFNTLRKIGVSQDYINKAIFKQLGIFFMLPIVVGSIHGVVAGYAVNSMFNSDSLELIGLSLIIFSFIYFIFYILSSRKYINITK</sequence>
<feature type="transmembrane region" description="Helical" evidence="6">
    <location>
        <begin position="286"/>
        <end position="310"/>
    </location>
</feature>
<evidence type="ECO:0000256" key="2">
    <source>
        <dbReference type="ARBA" id="ARBA00022475"/>
    </source>
</evidence>
<evidence type="ECO:0000256" key="4">
    <source>
        <dbReference type="ARBA" id="ARBA00022989"/>
    </source>
</evidence>
<protein>
    <submittedName>
        <fullName evidence="8">ABC transport system permease protein</fullName>
    </submittedName>
</protein>
<gene>
    <name evidence="8" type="ORF">QOZ92_002153</name>
</gene>
<feature type="transmembrane region" description="Helical" evidence="6">
    <location>
        <begin position="197"/>
        <end position="216"/>
    </location>
</feature>
<feature type="transmembrane region" description="Helical" evidence="6">
    <location>
        <begin position="20"/>
        <end position="40"/>
    </location>
</feature>
<dbReference type="Proteomes" id="UP001232584">
    <property type="component" value="Unassembled WGS sequence"/>
</dbReference>